<name>E0U7E3_GLOV7</name>
<dbReference type="eggNOG" id="ENOG50320VF">
    <property type="taxonomic scope" value="Bacteria"/>
</dbReference>
<proteinExistence type="predicted"/>
<sequence length="118" mass="13823">MNSLIEQAILSKKEGQDLLKIVHQTQWRSYLKTIGLNPDEQISLSWENVEDLLALQLFLKAKAGNNQHNKAQFSQLYQKGRTAVLKTLCRLEIPLKLEKKKLIRRYRTQILPNRTIRI</sequence>
<keyword evidence="2" id="KW-1185">Reference proteome</keyword>
<dbReference type="OrthoDB" id="429677at2"/>
<dbReference type="AlphaFoldDB" id="E0U7E3"/>
<protein>
    <submittedName>
        <fullName evidence="1">Uncharacterized protein</fullName>
    </submittedName>
</protein>
<dbReference type="Proteomes" id="UP000008206">
    <property type="component" value="Chromosome"/>
</dbReference>
<evidence type="ECO:0000313" key="2">
    <source>
        <dbReference type="Proteomes" id="UP000008206"/>
    </source>
</evidence>
<evidence type="ECO:0000313" key="1">
    <source>
        <dbReference type="EMBL" id="ADN12530.1"/>
    </source>
</evidence>
<accession>E0U7E3</accession>
<gene>
    <name evidence="1" type="ordered locus">Cyan7822_0487</name>
</gene>
<dbReference type="RefSeq" id="WP_013320640.1">
    <property type="nucleotide sequence ID" value="NC_014501.1"/>
</dbReference>
<reference evidence="2" key="1">
    <citation type="journal article" date="2011" name="MBio">
        <title>Novel metabolic attributes of the genus Cyanothece, comprising a group of unicellular nitrogen-fixing Cyanobacteria.</title>
        <authorList>
            <person name="Bandyopadhyay A."/>
            <person name="Elvitigala T."/>
            <person name="Welsh E."/>
            <person name="Stockel J."/>
            <person name="Liberton M."/>
            <person name="Min H."/>
            <person name="Sherman L.A."/>
            <person name="Pakrasi H.B."/>
        </authorList>
    </citation>
    <scope>NUCLEOTIDE SEQUENCE [LARGE SCALE GENOMIC DNA]</scope>
    <source>
        <strain evidence="2">PCC 7822</strain>
    </source>
</reference>
<dbReference type="EMBL" id="CP002198">
    <property type="protein sequence ID" value="ADN12530.1"/>
    <property type="molecule type" value="Genomic_DNA"/>
</dbReference>
<organism evidence="1 2">
    <name type="scientific">Gloeothece verrucosa (strain PCC 7822)</name>
    <name type="common">Cyanothece sp. (strain PCC 7822)</name>
    <dbReference type="NCBI Taxonomy" id="497965"/>
    <lineage>
        <taxon>Bacteria</taxon>
        <taxon>Bacillati</taxon>
        <taxon>Cyanobacteriota</taxon>
        <taxon>Cyanophyceae</taxon>
        <taxon>Oscillatoriophycideae</taxon>
        <taxon>Chroococcales</taxon>
        <taxon>Aphanothecaceae</taxon>
        <taxon>Gloeothece</taxon>
        <taxon>Gloeothece verrucosa</taxon>
    </lineage>
</organism>
<dbReference type="HOGENOM" id="CLU_2069189_0_0_3"/>
<dbReference type="KEGG" id="cyj:Cyan7822_0487"/>